<keyword evidence="2" id="KW-1185">Reference proteome</keyword>
<reference evidence="1 2" key="1">
    <citation type="submission" date="2016-10" db="EMBL/GenBank/DDBJ databases">
        <title>The genome sequence of Colletotrichum fioriniae PJ7.</title>
        <authorList>
            <person name="Baroncelli R."/>
        </authorList>
    </citation>
    <scope>NUCLEOTIDE SEQUENCE [LARGE SCALE GENOMIC DNA]</scope>
    <source>
        <strain evidence="1 2">IMI 384185</strain>
    </source>
</reference>
<evidence type="ECO:0000313" key="1">
    <source>
        <dbReference type="EMBL" id="KAK1547123.1"/>
    </source>
</evidence>
<evidence type="ECO:0000313" key="2">
    <source>
        <dbReference type="Proteomes" id="UP001241169"/>
    </source>
</evidence>
<sequence length="88" mass="8685">MRSSSSVMRGNIAALNGASGSAQVSLVSTVTATGNSWNDGTTWTNASFVSVDASVLKGPRGAGGKVVGSSFLIPKSGAPIGATTLQEV</sequence>
<name>A0ABQ9T5U2_9PEZI</name>
<protein>
    <submittedName>
        <fullName evidence="1">Uncharacterized protein</fullName>
    </submittedName>
</protein>
<accession>A0ABQ9T5U2</accession>
<dbReference type="GeneID" id="85369279"/>
<dbReference type="InterPro" id="IPR012334">
    <property type="entry name" value="Pectin_lyas_fold"/>
</dbReference>
<organism evidence="1 2">
    <name type="scientific">Colletotrichum paranaense</name>
    <dbReference type="NCBI Taxonomy" id="1914294"/>
    <lineage>
        <taxon>Eukaryota</taxon>
        <taxon>Fungi</taxon>
        <taxon>Dikarya</taxon>
        <taxon>Ascomycota</taxon>
        <taxon>Pezizomycotina</taxon>
        <taxon>Sordariomycetes</taxon>
        <taxon>Hypocreomycetidae</taxon>
        <taxon>Glomerellales</taxon>
        <taxon>Glomerellaceae</taxon>
        <taxon>Colletotrichum</taxon>
        <taxon>Colletotrichum acutatum species complex</taxon>
    </lineage>
</organism>
<gene>
    <name evidence="1" type="ORF">CPAR01_01090</name>
</gene>
<comment type="caution">
    <text evidence="1">The sequence shown here is derived from an EMBL/GenBank/DDBJ whole genome shotgun (WGS) entry which is preliminary data.</text>
</comment>
<dbReference type="Proteomes" id="UP001241169">
    <property type="component" value="Unassembled WGS sequence"/>
</dbReference>
<dbReference type="EMBL" id="MOPA01000001">
    <property type="protein sequence ID" value="KAK1547123.1"/>
    <property type="molecule type" value="Genomic_DNA"/>
</dbReference>
<dbReference type="Gene3D" id="2.160.20.10">
    <property type="entry name" value="Single-stranded right-handed beta-helix, Pectin lyase-like"/>
    <property type="match status" value="1"/>
</dbReference>
<proteinExistence type="predicted"/>
<dbReference type="RefSeq" id="XP_060356237.1">
    <property type="nucleotide sequence ID" value="XM_060485380.1"/>
</dbReference>